<keyword evidence="2" id="KW-1185">Reference proteome</keyword>
<dbReference type="EMBL" id="BAAACX010000004">
    <property type="protein sequence ID" value="GAA0377239.1"/>
    <property type="molecule type" value="Genomic_DNA"/>
</dbReference>
<dbReference type="RefSeq" id="WP_343857194.1">
    <property type="nucleotide sequence ID" value="NZ_BAAACX010000004.1"/>
</dbReference>
<reference evidence="2" key="1">
    <citation type="journal article" date="2019" name="Int. J. Syst. Evol. Microbiol.">
        <title>The Global Catalogue of Microorganisms (GCM) 10K type strain sequencing project: providing services to taxonomists for standard genome sequencing and annotation.</title>
        <authorList>
            <consortium name="The Broad Institute Genomics Platform"/>
            <consortium name="The Broad Institute Genome Sequencing Center for Infectious Disease"/>
            <person name="Wu L."/>
            <person name="Ma J."/>
        </authorList>
    </citation>
    <scope>NUCLEOTIDE SEQUENCE [LARGE SCALE GENOMIC DNA]</scope>
    <source>
        <strain evidence="2">JCM 12774</strain>
    </source>
</reference>
<dbReference type="Proteomes" id="UP001500340">
    <property type="component" value="Unassembled WGS sequence"/>
</dbReference>
<name>A0ABP3HTC5_9BACL</name>
<proteinExistence type="predicted"/>
<evidence type="ECO:0000313" key="2">
    <source>
        <dbReference type="Proteomes" id="UP001500340"/>
    </source>
</evidence>
<evidence type="ECO:0000313" key="1">
    <source>
        <dbReference type="EMBL" id="GAA0377239.1"/>
    </source>
</evidence>
<protein>
    <submittedName>
        <fullName evidence="1">Uncharacterized protein</fullName>
    </submittedName>
</protein>
<comment type="caution">
    <text evidence="1">The sequence shown here is derived from an EMBL/GenBank/DDBJ whole genome shotgun (WGS) entry which is preliminary data.</text>
</comment>
<organism evidence="1 2">
    <name type="scientific">Paenibacillus motobuensis</name>
    <dbReference type="NCBI Taxonomy" id="295324"/>
    <lineage>
        <taxon>Bacteria</taxon>
        <taxon>Bacillati</taxon>
        <taxon>Bacillota</taxon>
        <taxon>Bacilli</taxon>
        <taxon>Bacillales</taxon>
        <taxon>Paenibacillaceae</taxon>
        <taxon>Paenibacillus</taxon>
    </lineage>
</organism>
<sequence>MGHLIIEQILSADGLLHDAYGGMDQVRAGELLAPSLPVMAVDL</sequence>
<accession>A0ABP3HTC5</accession>
<gene>
    <name evidence="1" type="ORF">GCM10008933_05670</name>
</gene>